<name>A0A7C4UAZ1_UNCW3</name>
<dbReference type="InterPro" id="IPR036637">
    <property type="entry name" value="Phosphohistidine_dom_sf"/>
</dbReference>
<dbReference type="AlphaFoldDB" id="A0A7C4UAZ1"/>
<dbReference type="GO" id="GO:0016301">
    <property type="term" value="F:kinase activity"/>
    <property type="evidence" value="ECO:0007669"/>
    <property type="project" value="InterPro"/>
</dbReference>
<dbReference type="Pfam" id="PF01326">
    <property type="entry name" value="PPDK_N"/>
    <property type="match status" value="1"/>
</dbReference>
<reference evidence="3" key="1">
    <citation type="journal article" date="2020" name="mSystems">
        <title>Genome- and Community-Level Interaction Insights into Carbon Utilization and Element Cycling Functions of Hydrothermarchaeota in Hydrothermal Sediment.</title>
        <authorList>
            <person name="Zhou Z."/>
            <person name="Liu Y."/>
            <person name="Xu W."/>
            <person name="Pan J."/>
            <person name="Luo Z.H."/>
            <person name="Li M."/>
        </authorList>
    </citation>
    <scope>NUCLEOTIDE SEQUENCE [LARGE SCALE GENOMIC DNA]</scope>
    <source>
        <strain evidence="3">SpSt-780</strain>
    </source>
</reference>
<gene>
    <name evidence="3" type="ORF">ENV67_06705</name>
</gene>
<dbReference type="InterPro" id="IPR013815">
    <property type="entry name" value="ATP_grasp_subdomain_1"/>
</dbReference>
<dbReference type="SUPFAM" id="SSF56059">
    <property type="entry name" value="Glutathione synthetase ATP-binding domain-like"/>
    <property type="match status" value="1"/>
</dbReference>
<dbReference type="Gene3D" id="3.30.1490.20">
    <property type="entry name" value="ATP-grasp fold, A domain"/>
    <property type="match status" value="1"/>
</dbReference>
<sequence>MIIYPEKIKEKDLSLIGKKAFNLYKLCNAGINVPEWFVIRSDFFEDFFKKYSDKIKEILSMKMDEKAKSERIKKLVKGYRDVIKKEISEVEEEIKKISPVAIRSSAVLEDAPSFSFAGQFSSFLNVKENYEEKIIDCFSSIFNPQNISYHNINKIDILRNRIGIIVQKMIDPDKSGIMFTAHPETGENIFVINSSFGLCEGIVSGRIPSDTFILSDKGEVISRDIVEKRNKVICSKKDGVILRKIPKRERNKPSLSDEELKKLCFLGKEIMSLFNYPQDIEFSIKGDEIFILQSRPITTIKDTFTWDNSNIIESFSGTTTPLTFSFANEVYSIIYKIVLKNLGVSDRTLRENEMFFSNMIGFLNNRVYYSLDSWYTALSLLPAYQVNKGFMEGMMGVKKSFDIKKKKKVSNIERLYETIRIGIKMFSSFVFHKRNMERFNKKYYEAIEYFNDSLSKNLTLKEYVEVYHKMKEKILYHWIPPINNDIFTMIFYGLFKKYLISLLPEYKGIHNEILKGIGDIESSVIGEKLIHIVECIRKEQELFKIVKSGNSSLFFEKLKEFEYINSLFMDFINKYGNRSCNELKLEVSNVKEEPKKLFNIIKNMIERDPINLPKKNQKRDGYKNVISKIYKKPFPFNLIHLIIFKFLLTKTEMFIRYRENQRLQRSNIFGAVRDLFLRIGEEFSKIGIIERRDDIFFLTHYEIFSYINGTSVTSNLKEIIRLRKKEYRRNKDRNLQERFTTFIPPYLYLVPFRKKEECNLIGLGCSPGKVKGKVQIVKDPYKDKIKGDIMVAAQTDPGWLPIFPLFKGIIIERGSMLSHSAIVARELGIPTIVGARGVIEQLKNGDTIEMDGGTGKITILRR</sequence>
<dbReference type="Gene3D" id="3.50.30.10">
    <property type="entry name" value="Phosphohistidine domain"/>
    <property type="match status" value="1"/>
</dbReference>
<feature type="domain" description="Pyruvate phosphate dikinase AMP/ATP-binding" evidence="2">
    <location>
        <begin position="14"/>
        <end position="303"/>
    </location>
</feature>
<evidence type="ECO:0000313" key="3">
    <source>
        <dbReference type="EMBL" id="HGW92211.1"/>
    </source>
</evidence>
<dbReference type="InterPro" id="IPR002192">
    <property type="entry name" value="PPDK_AMP/ATP-bd"/>
</dbReference>
<dbReference type="SUPFAM" id="SSF52009">
    <property type="entry name" value="Phosphohistidine domain"/>
    <property type="match status" value="1"/>
</dbReference>
<evidence type="ECO:0008006" key="4">
    <source>
        <dbReference type="Google" id="ProtNLM"/>
    </source>
</evidence>
<dbReference type="InterPro" id="IPR051549">
    <property type="entry name" value="PEP_Utilizing_Enz"/>
</dbReference>
<proteinExistence type="predicted"/>
<feature type="domain" description="PEP-utilising enzyme mobile" evidence="1">
    <location>
        <begin position="786"/>
        <end position="855"/>
    </location>
</feature>
<dbReference type="PANTHER" id="PTHR43615:SF1">
    <property type="entry name" value="PPDK_N DOMAIN-CONTAINING PROTEIN"/>
    <property type="match status" value="1"/>
</dbReference>
<dbReference type="EMBL" id="DTHG01000083">
    <property type="protein sequence ID" value="HGW92211.1"/>
    <property type="molecule type" value="Genomic_DNA"/>
</dbReference>
<evidence type="ECO:0000259" key="2">
    <source>
        <dbReference type="Pfam" id="PF01326"/>
    </source>
</evidence>
<dbReference type="Gene3D" id="3.30.470.20">
    <property type="entry name" value="ATP-grasp fold, B domain"/>
    <property type="match status" value="1"/>
</dbReference>
<evidence type="ECO:0000259" key="1">
    <source>
        <dbReference type="Pfam" id="PF00391"/>
    </source>
</evidence>
<comment type="caution">
    <text evidence="3">The sequence shown here is derived from an EMBL/GenBank/DDBJ whole genome shotgun (WGS) entry which is preliminary data.</text>
</comment>
<dbReference type="GO" id="GO:0005524">
    <property type="term" value="F:ATP binding"/>
    <property type="evidence" value="ECO:0007669"/>
    <property type="project" value="InterPro"/>
</dbReference>
<accession>A0A7C4UAZ1</accession>
<protein>
    <recommendedName>
        <fullName evidence="4">Phosphoenolpyruvate synthase</fullName>
    </recommendedName>
</protein>
<dbReference type="InterPro" id="IPR008279">
    <property type="entry name" value="PEP-util_enz_mobile_dom"/>
</dbReference>
<dbReference type="PANTHER" id="PTHR43615">
    <property type="entry name" value="PHOSPHOENOLPYRUVATE SYNTHASE-RELATED"/>
    <property type="match status" value="1"/>
</dbReference>
<organism evidence="3">
    <name type="scientific">candidate division WOR-3 bacterium</name>
    <dbReference type="NCBI Taxonomy" id="2052148"/>
    <lineage>
        <taxon>Bacteria</taxon>
        <taxon>Bacteria division WOR-3</taxon>
    </lineage>
</organism>
<dbReference type="Pfam" id="PF00391">
    <property type="entry name" value="PEP-utilizers"/>
    <property type="match status" value="1"/>
</dbReference>